<keyword evidence="6 11" id="KW-0547">Nucleotide-binding</keyword>
<evidence type="ECO:0000256" key="12">
    <source>
        <dbReference type="PIRSR" id="PIRSR001549-1"/>
    </source>
</evidence>
<comment type="subcellular location">
    <subcellularLocation>
        <location evidence="1 11">Cytoplasm</location>
    </subcellularLocation>
</comment>
<dbReference type="SUPFAM" id="SSF52954">
    <property type="entry name" value="Class II aaRS ABD-related"/>
    <property type="match status" value="1"/>
</dbReference>
<dbReference type="GO" id="GO:0005524">
    <property type="term" value="F:ATP binding"/>
    <property type="evidence" value="ECO:0007669"/>
    <property type="project" value="UniProtKB-UniRule"/>
</dbReference>
<dbReference type="InterPro" id="IPR004516">
    <property type="entry name" value="HisRS/HisZ"/>
</dbReference>
<feature type="binding site" evidence="12">
    <location>
        <position position="130"/>
    </location>
    <ligand>
        <name>L-histidine</name>
        <dbReference type="ChEBI" id="CHEBI:57595"/>
    </ligand>
</feature>
<dbReference type="EC" id="6.1.1.21" evidence="11"/>
<dbReference type="PANTHER" id="PTHR43707:SF1">
    <property type="entry name" value="HISTIDINE--TRNA LIGASE, MITOCHONDRIAL-RELATED"/>
    <property type="match status" value="1"/>
</dbReference>
<dbReference type="InterPro" id="IPR045864">
    <property type="entry name" value="aa-tRNA-synth_II/BPL/LPL"/>
</dbReference>
<keyword evidence="5 11" id="KW-0436">Ligase</keyword>
<evidence type="ECO:0000256" key="7">
    <source>
        <dbReference type="ARBA" id="ARBA00022840"/>
    </source>
</evidence>
<dbReference type="GO" id="GO:0016740">
    <property type="term" value="F:transferase activity"/>
    <property type="evidence" value="ECO:0007669"/>
    <property type="project" value="UniProtKB-ARBA"/>
</dbReference>
<proteinExistence type="inferred from homology"/>
<organism evidence="14 15">
    <name type="scientific">Desulfofundulus australicus DSM 11792</name>
    <dbReference type="NCBI Taxonomy" id="1121425"/>
    <lineage>
        <taxon>Bacteria</taxon>
        <taxon>Bacillati</taxon>
        <taxon>Bacillota</taxon>
        <taxon>Clostridia</taxon>
        <taxon>Eubacteriales</taxon>
        <taxon>Peptococcaceae</taxon>
        <taxon>Desulfofundulus</taxon>
    </lineage>
</organism>
<gene>
    <name evidence="11" type="primary">hisS</name>
    <name evidence="14" type="ORF">SAMN02745218_01273</name>
</gene>
<evidence type="ECO:0000259" key="13">
    <source>
        <dbReference type="PROSITE" id="PS50862"/>
    </source>
</evidence>
<dbReference type="Proteomes" id="UP000184196">
    <property type="component" value="Unassembled WGS sequence"/>
</dbReference>
<dbReference type="Gene3D" id="3.40.50.800">
    <property type="entry name" value="Anticodon-binding domain"/>
    <property type="match status" value="1"/>
</dbReference>
<evidence type="ECO:0000256" key="1">
    <source>
        <dbReference type="ARBA" id="ARBA00004496"/>
    </source>
</evidence>
<dbReference type="InterPro" id="IPR033656">
    <property type="entry name" value="HisRS_anticodon"/>
</dbReference>
<comment type="similarity">
    <text evidence="2 11">Belongs to the class-II aminoacyl-tRNA synthetase family.</text>
</comment>
<keyword evidence="9 11" id="KW-0030">Aminoacyl-tRNA synthetase</keyword>
<dbReference type="CDD" id="cd00859">
    <property type="entry name" value="HisRS_anticodon"/>
    <property type="match status" value="1"/>
</dbReference>
<dbReference type="HAMAP" id="MF_00127">
    <property type="entry name" value="His_tRNA_synth"/>
    <property type="match status" value="1"/>
</dbReference>
<dbReference type="GO" id="GO:0004821">
    <property type="term" value="F:histidine-tRNA ligase activity"/>
    <property type="evidence" value="ECO:0007669"/>
    <property type="project" value="UniProtKB-UniRule"/>
</dbReference>
<dbReference type="Pfam" id="PF13393">
    <property type="entry name" value="tRNA-synt_His"/>
    <property type="match status" value="2"/>
</dbReference>
<feature type="binding site" evidence="12">
    <location>
        <begin position="261"/>
        <end position="262"/>
    </location>
    <ligand>
        <name>L-histidine</name>
        <dbReference type="ChEBI" id="CHEBI:57595"/>
    </ligand>
</feature>
<dbReference type="PANTHER" id="PTHR43707">
    <property type="entry name" value="HISTIDYL-TRNA SYNTHETASE"/>
    <property type="match status" value="1"/>
</dbReference>
<dbReference type="GO" id="GO:0006427">
    <property type="term" value="P:histidyl-tRNA aminoacylation"/>
    <property type="evidence" value="ECO:0007669"/>
    <property type="project" value="UniProtKB-UniRule"/>
</dbReference>
<feature type="domain" description="Aminoacyl-transfer RNA synthetases class-II family profile" evidence="13">
    <location>
        <begin position="7"/>
        <end position="322"/>
    </location>
</feature>
<dbReference type="GO" id="GO:0140096">
    <property type="term" value="F:catalytic activity, acting on a protein"/>
    <property type="evidence" value="ECO:0007669"/>
    <property type="project" value="UniProtKB-ARBA"/>
</dbReference>
<evidence type="ECO:0000256" key="5">
    <source>
        <dbReference type="ARBA" id="ARBA00022598"/>
    </source>
</evidence>
<dbReference type="EMBL" id="FQUW01000013">
    <property type="protein sequence ID" value="SHF01732.1"/>
    <property type="molecule type" value="Genomic_DNA"/>
</dbReference>
<dbReference type="FunFam" id="3.30.930.10:FF:000005">
    <property type="entry name" value="Histidine--tRNA ligase"/>
    <property type="match status" value="1"/>
</dbReference>
<evidence type="ECO:0000256" key="9">
    <source>
        <dbReference type="ARBA" id="ARBA00023146"/>
    </source>
</evidence>
<evidence type="ECO:0000313" key="15">
    <source>
        <dbReference type="Proteomes" id="UP000184196"/>
    </source>
</evidence>
<protein>
    <recommendedName>
        <fullName evidence="11">Histidine--tRNA ligase</fullName>
        <ecNumber evidence="11">6.1.1.21</ecNumber>
    </recommendedName>
    <alternativeName>
        <fullName evidence="11">Histidyl-tRNA synthetase</fullName>
        <shortName evidence="11">HisRS</shortName>
    </alternativeName>
</protein>
<dbReference type="CDD" id="cd00773">
    <property type="entry name" value="HisRS-like_core"/>
    <property type="match status" value="1"/>
</dbReference>
<evidence type="ECO:0000256" key="3">
    <source>
        <dbReference type="ARBA" id="ARBA00011738"/>
    </source>
</evidence>
<keyword evidence="8 11" id="KW-0648">Protein biosynthesis</keyword>
<feature type="binding site" evidence="12">
    <location>
        <position position="257"/>
    </location>
    <ligand>
        <name>L-histidine</name>
        <dbReference type="ChEBI" id="CHEBI:57595"/>
    </ligand>
</feature>
<evidence type="ECO:0000313" key="14">
    <source>
        <dbReference type="EMBL" id="SHF01732.1"/>
    </source>
</evidence>
<comment type="subunit">
    <text evidence="3 11">Homodimer.</text>
</comment>
<evidence type="ECO:0000256" key="10">
    <source>
        <dbReference type="ARBA" id="ARBA00047639"/>
    </source>
</evidence>
<dbReference type="InterPro" id="IPR015807">
    <property type="entry name" value="His-tRNA-ligase"/>
</dbReference>
<dbReference type="NCBIfam" id="TIGR00442">
    <property type="entry name" value="hisS"/>
    <property type="match status" value="1"/>
</dbReference>
<accession>A0A1M4Y8F1</accession>
<feature type="binding site" evidence="12">
    <location>
        <position position="112"/>
    </location>
    <ligand>
        <name>L-histidine</name>
        <dbReference type="ChEBI" id="CHEBI:57595"/>
    </ligand>
</feature>
<evidence type="ECO:0000256" key="8">
    <source>
        <dbReference type="ARBA" id="ARBA00022917"/>
    </source>
</evidence>
<keyword evidence="7 11" id="KW-0067">ATP-binding</keyword>
<keyword evidence="4 11" id="KW-0963">Cytoplasm</keyword>
<dbReference type="AlphaFoldDB" id="A0A1M4Y8F1"/>
<dbReference type="Gene3D" id="3.30.930.10">
    <property type="entry name" value="Bira Bifunctional Protein, Domain 2"/>
    <property type="match status" value="1"/>
</dbReference>
<dbReference type="OrthoDB" id="9800814at2"/>
<dbReference type="PROSITE" id="PS50862">
    <property type="entry name" value="AA_TRNA_LIGASE_II"/>
    <property type="match status" value="1"/>
</dbReference>
<evidence type="ECO:0000256" key="4">
    <source>
        <dbReference type="ARBA" id="ARBA00022490"/>
    </source>
</evidence>
<sequence length="431" mass="48248">MLTTRPRGTSDILPGEVEKWQYLEQVIHRLCREYGYSEIRTPIFEHTELFERGVGETTDIVQKEMYTFLDRGGRSITLRPEGTAAVVRAYLENKLYAGPQPVKLYYTGPMFRYDRPQAGRYRQFNQFGVEVLGSHDPALDAEVIAMAMDFYGRLGLKNLNLLINSVGCPRCRPVLREKLQDFFRARVDRLCSHCRGRLERNPLRILDCKEERCREAGKDAPTSLDYLCPDCEAHFQAVLKQLEKLGVAFTVDRSLVRGLDYYTNTAFEITVQGIGAQNSIGGGGRYNGLVKECGGPDIPGIGFALGLERVLLTMEQQGIVIPRPPKLDVFLATADEAARDRALVLVQRLRQEGLAVDMDYLGRSLKSQMKYAGKLGVGLVVILGSDELERGVVTLRDMSAGSQREIPLDRLAGEVRQHGLKHVSGEGKYGS</sequence>
<dbReference type="PIRSF" id="PIRSF001549">
    <property type="entry name" value="His-tRNA_synth"/>
    <property type="match status" value="1"/>
</dbReference>
<evidence type="ECO:0000256" key="11">
    <source>
        <dbReference type="HAMAP-Rule" id="MF_00127"/>
    </source>
</evidence>
<dbReference type="InterPro" id="IPR004154">
    <property type="entry name" value="Anticodon-bd"/>
</dbReference>
<dbReference type="InterPro" id="IPR006195">
    <property type="entry name" value="aa-tRNA-synth_II"/>
</dbReference>
<dbReference type="SUPFAM" id="SSF55681">
    <property type="entry name" value="Class II aaRS and biotin synthetases"/>
    <property type="match status" value="1"/>
</dbReference>
<feature type="binding site" evidence="12">
    <location>
        <begin position="81"/>
        <end position="83"/>
    </location>
    <ligand>
        <name>L-histidine</name>
        <dbReference type="ChEBI" id="CHEBI:57595"/>
    </ligand>
</feature>
<evidence type="ECO:0000256" key="6">
    <source>
        <dbReference type="ARBA" id="ARBA00022741"/>
    </source>
</evidence>
<dbReference type="InterPro" id="IPR041715">
    <property type="entry name" value="HisRS-like_core"/>
</dbReference>
<reference evidence="15" key="1">
    <citation type="submission" date="2016-11" db="EMBL/GenBank/DDBJ databases">
        <authorList>
            <person name="Varghese N."/>
            <person name="Submissions S."/>
        </authorList>
    </citation>
    <scope>NUCLEOTIDE SEQUENCE [LARGE SCALE GENOMIC DNA]</scope>
    <source>
        <strain evidence="15">DSM 11792</strain>
    </source>
</reference>
<evidence type="ECO:0000256" key="2">
    <source>
        <dbReference type="ARBA" id="ARBA00008226"/>
    </source>
</evidence>
<dbReference type="RefSeq" id="WP_051618249.1">
    <property type="nucleotide sequence ID" value="NZ_FQUW01000013.1"/>
</dbReference>
<dbReference type="InterPro" id="IPR036621">
    <property type="entry name" value="Anticodon-bd_dom_sf"/>
</dbReference>
<feature type="binding site" evidence="12">
    <location>
        <position position="126"/>
    </location>
    <ligand>
        <name>L-histidine</name>
        <dbReference type="ChEBI" id="CHEBI:57595"/>
    </ligand>
</feature>
<keyword evidence="15" id="KW-1185">Reference proteome</keyword>
<comment type="catalytic activity">
    <reaction evidence="10 11">
        <text>tRNA(His) + L-histidine + ATP = L-histidyl-tRNA(His) + AMP + diphosphate + H(+)</text>
        <dbReference type="Rhea" id="RHEA:17313"/>
        <dbReference type="Rhea" id="RHEA-COMP:9665"/>
        <dbReference type="Rhea" id="RHEA-COMP:9689"/>
        <dbReference type="ChEBI" id="CHEBI:15378"/>
        <dbReference type="ChEBI" id="CHEBI:30616"/>
        <dbReference type="ChEBI" id="CHEBI:33019"/>
        <dbReference type="ChEBI" id="CHEBI:57595"/>
        <dbReference type="ChEBI" id="CHEBI:78442"/>
        <dbReference type="ChEBI" id="CHEBI:78527"/>
        <dbReference type="ChEBI" id="CHEBI:456215"/>
        <dbReference type="EC" id="6.1.1.21"/>
    </reaction>
</comment>
<name>A0A1M4Y8F1_9FIRM</name>
<dbReference type="Pfam" id="PF03129">
    <property type="entry name" value="HGTP_anticodon"/>
    <property type="match status" value="1"/>
</dbReference>
<dbReference type="GO" id="GO:0005737">
    <property type="term" value="C:cytoplasm"/>
    <property type="evidence" value="ECO:0007669"/>
    <property type="project" value="UniProtKB-SubCell"/>
</dbReference>